<reference evidence="2" key="1">
    <citation type="submission" date="2023-06" db="EMBL/GenBank/DDBJ databases">
        <authorList>
            <person name="Noh H."/>
        </authorList>
    </citation>
    <scope>NUCLEOTIDE SEQUENCE</scope>
    <source>
        <strain evidence="2">DUCC20226</strain>
    </source>
</reference>
<comment type="caution">
    <text evidence="2">The sequence shown here is derived from an EMBL/GenBank/DDBJ whole genome shotgun (WGS) entry which is preliminary data.</text>
</comment>
<keyword evidence="3" id="KW-1185">Reference proteome</keyword>
<accession>A0AAD9SCP4</accession>
<dbReference type="EMBL" id="JAUJFL010000004">
    <property type="protein sequence ID" value="KAK2604820.1"/>
    <property type="molecule type" value="Genomic_DNA"/>
</dbReference>
<evidence type="ECO:0000256" key="1">
    <source>
        <dbReference type="SAM" id="MobiDB-lite"/>
    </source>
</evidence>
<protein>
    <submittedName>
        <fullName evidence="2">Uncharacterized protein</fullName>
    </submittedName>
</protein>
<dbReference type="AlphaFoldDB" id="A0AAD9SCP4"/>
<sequence length="512" mass="56185">MSSSPVTSTGRNRCCLACSRGENVTLKSTVGQSSPSCGFKSRTFGHRSLDAVRSVRGSMKGRRALNTTTNIPAAPNSSCSSSPAGSAAKHRWYDSIRSRASQIPMPTSSTSVSPTVKRHLFKTASHNTGEQVRSAPACEGDISPTVLARFQKHAQTQAFRAPLPKLDLPALDPDLRRGTTFRACSEKAIQDISYKYDGGTRGSVQKLDANDDIFITAAESMRLKRADVSMAKASQEPSNRLAVKCDVHYPLVPSAPSRTEHFEDTTAALSNYCLNNMLLCGNVEYSNVILWILHTSVTSPCKIQQSFTVLPNYLKPDRNALGTTCQWAIIVFRNDPGSSRLPAAVRQQETILQAALSNVVNMGYRVDVWTRSDNYCWRDQKLQALSSDDCRGPDQSLREKFQAMVGHGIPGFSFHEIQTIDDLLRIRGPASDSEDSETVYSEIALQTKQETEDELECGSNSWSEFDGFLEHMEESILPAGSDAKFEHDDDSNFSGVSEDLDMVMRLGGRASA</sequence>
<dbReference type="Proteomes" id="UP001265746">
    <property type="component" value="Unassembled WGS sequence"/>
</dbReference>
<feature type="region of interest" description="Disordered" evidence="1">
    <location>
        <begin position="59"/>
        <end position="86"/>
    </location>
</feature>
<feature type="compositionally biased region" description="Low complexity" evidence="1">
    <location>
        <begin position="72"/>
        <end position="86"/>
    </location>
</feature>
<evidence type="ECO:0000313" key="2">
    <source>
        <dbReference type="EMBL" id="KAK2604820.1"/>
    </source>
</evidence>
<name>A0AAD9SCP4_PHOAM</name>
<organism evidence="2 3">
    <name type="scientific">Phomopsis amygdali</name>
    <name type="common">Fusicoccum amygdali</name>
    <dbReference type="NCBI Taxonomy" id="1214568"/>
    <lineage>
        <taxon>Eukaryota</taxon>
        <taxon>Fungi</taxon>
        <taxon>Dikarya</taxon>
        <taxon>Ascomycota</taxon>
        <taxon>Pezizomycotina</taxon>
        <taxon>Sordariomycetes</taxon>
        <taxon>Sordariomycetidae</taxon>
        <taxon>Diaporthales</taxon>
        <taxon>Diaporthaceae</taxon>
        <taxon>Diaporthe</taxon>
    </lineage>
</organism>
<gene>
    <name evidence="2" type="ORF">N8I77_007719</name>
</gene>
<evidence type="ECO:0000313" key="3">
    <source>
        <dbReference type="Proteomes" id="UP001265746"/>
    </source>
</evidence>
<proteinExistence type="predicted"/>